<sequence>MKFSTAIFIATTFSTTALAAVASKADCRCTPEQACWPAENQWKKLNETVGGKLIKGVPPAAVCHEPNYNEAECEKVKANFGKADFHVANAISPHNLPWSKYSCSPFTDKSEPCTMGGYAAYAIKALCYTDIQAGVKFARDNNLRLVVRNTGHDFLGRSTGHGALTIWTHHLKDTKFIPKYNKPWYKGPAIKAYAGVQVRELYDAVGKVGMETVGGECPSVGYTGGYIQGGGHGPLSGQYGMGADQALSFEVILPDGSFVTADPKQNADLYWALSGGGPGTYGIVYSVTSKVYPSQKYAGARLSFSAANSTQFWELVDWYHQATPEWTDLGIYSYALYGFLGPQLTFMLEPFLAPGMDSAQVDKLLTAFRAKIKDTLGTDATYTSSNYPDFTAAYKALFPDEGTNNGPLGGRLIPRSVVQKNPEGLSKAIRNIVDNGGLGIEFAVRPTLKVAGNPDNSVLPAWRDSELHFIIGSSYSSNTPTKEEIKKLDDTVTFDWNQGFKDISPDAGSYGNEGDFNEPNFQKEFYGKNYERLLKIKKKYDPKDLLWGKTNVGSEAWAEDEQGLLCRTKPTKPGKP</sequence>
<name>A0A3N4ICH3_ASCIM</name>
<dbReference type="STRING" id="1160509.A0A3N4ICH3"/>
<dbReference type="InterPro" id="IPR050432">
    <property type="entry name" value="FAD-linked_Oxidoreductases_BP"/>
</dbReference>
<dbReference type="SUPFAM" id="SSF56176">
    <property type="entry name" value="FAD-binding/transporter-associated domain-like"/>
    <property type="match status" value="1"/>
</dbReference>
<protein>
    <submittedName>
        <fullName evidence="5">FAD-binding domain-containing protein</fullName>
    </submittedName>
</protein>
<dbReference type="PROSITE" id="PS51387">
    <property type="entry name" value="FAD_PCMH"/>
    <property type="match status" value="1"/>
</dbReference>
<dbReference type="Pfam" id="PF08031">
    <property type="entry name" value="BBE"/>
    <property type="match status" value="1"/>
</dbReference>
<feature type="domain" description="FAD-binding PCMH-type" evidence="4">
    <location>
        <begin position="115"/>
        <end position="294"/>
    </location>
</feature>
<dbReference type="Proteomes" id="UP000275078">
    <property type="component" value="Unassembled WGS sequence"/>
</dbReference>
<accession>A0A3N4ICH3</accession>
<dbReference type="InterPro" id="IPR036318">
    <property type="entry name" value="FAD-bd_PCMH-like_sf"/>
</dbReference>
<feature type="signal peptide" evidence="3">
    <location>
        <begin position="1"/>
        <end position="19"/>
    </location>
</feature>
<evidence type="ECO:0000256" key="2">
    <source>
        <dbReference type="ARBA" id="ARBA00023002"/>
    </source>
</evidence>
<dbReference type="EMBL" id="ML119662">
    <property type="protein sequence ID" value="RPA83803.1"/>
    <property type="molecule type" value="Genomic_DNA"/>
</dbReference>
<dbReference type="InterPro" id="IPR016166">
    <property type="entry name" value="FAD-bd_PCMH"/>
</dbReference>
<evidence type="ECO:0000313" key="6">
    <source>
        <dbReference type="Proteomes" id="UP000275078"/>
    </source>
</evidence>
<gene>
    <name evidence="5" type="ORF">BJ508DRAFT_206770</name>
</gene>
<dbReference type="PANTHER" id="PTHR13878:SF91">
    <property type="entry name" value="FAD BINDING DOMAIN PROTEIN (AFU_ORTHOLOGUE AFUA_6G12070)-RELATED"/>
    <property type="match status" value="1"/>
</dbReference>
<dbReference type="GO" id="GO:0016491">
    <property type="term" value="F:oxidoreductase activity"/>
    <property type="evidence" value="ECO:0007669"/>
    <property type="project" value="UniProtKB-KW"/>
</dbReference>
<dbReference type="InterPro" id="IPR016169">
    <property type="entry name" value="FAD-bd_PCMH_sub2"/>
</dbReference>
<organism evidence="5 6">
    <name type="scientific">Ascobolus immersus RN42</name>
    <dbReference type="NCBI Taxonomy" id="1160509"/>
    <lineage>
        <taxon>Eukaryota</taxon>
        <taxon>Fungi</taxon>
        <taxon>Dikarya</taxon>
        <taxon>Ascomycota</taxon>
        <taxon>Pezizomycotina</taxon>
        <taxon>Pezizomycetes</taxon>
        <taxon>Pezizales</taxon>
        <taxon>Ascobolaceae</taxon>
        <taxon>Ascobolus</taxon>
    </lineage>
</organism>
<dbReference type="PANTHER" id="PTHR13878">
    <property type="entry name" value="GULONOLACTONE OXIDASE"/>
    <property type="match status" value="1"/>
</dbReference>
<dbReference type="InterPro" id="IPR006094">
    <property type="entry name" value="Oxid_FAD_bind_N"/>
</dbReference>
<proteinExistence type="inferred from homology"/>
<evidence type="ECO:0000256" key="1">
    <source>
        <dbReference type="ARBA" id="ARBA00005466"/>
    </source>
</evidence>
<dbReference type="InterPro" id="IPR012951">
    <property type="entry name" value="BBE"/>
</dbReference>
<dbReference type="OrthoDB" id="9983560at2759"/>
<keyword evidence="3" id="KW-0732">Signal</keyword>
<keyword evidence="6" id="KW-1185">Reference proteome</keyword>
<keyword evidence="2" id="KW-0560">Oxidoreductase</keyword>
<feature type="chain" id="PRO_5018254070" evidence="3">
    <location>
        <begin position="20"/>
        <end position="576"/>
    </location>
</feature>
<evidence type="ECO:0000256" key="3">
    <source>
        <dbReference type="SAM" id="SignalP"/>
    </source>
</evidence>
<dbReference type="Pfam" id="PF01565">
    <property type="entry name" value="FAD_binding_4"/>
    <property type="match status" value="1"/>
</dbReference>
<dbReference type="Gene3D" id="3.30.465.10">
    <property type="match status" value="2"/>
</dbReference>
<evidence type="ECO:0000313" key="5">
    <source>
        <dbReference type="EMBL" id="RPA83803.1"/>
    </source>
</evidence>
<dbReference type="AlphaFoldDB" id="A0A3N4ICH3"/>
<evidence type="ECO:0000259" key="4">
    <source>
        <dbReference type="PROSITE" id="PS51387"/>
    </source>
</evidence>
<reference evidence="5 6" key="1">
    <citation type="journal article" date="2018" name="Nat. Ecol. Evol.">
        <title>Pezizomycetes genomes reveal the molecular basis of ectomycorrhizal truffle lifestyle.</title>
        <authorList>
            <person name="Murat C."/>
            <person name="Payen T."/>
            <person name="Noel B."/>
            <person name="Kuo A."/>
            <person name="Morin E."/>
            <person name="Chen J."/>
            <person name="Kohler A."/>
            <person name="Krizsan K."/>
            <person name="Balestrini R."/>
            <person name="Da Silva C."/>
            <person name="Montanini B."/>
            <person name="Hainaut M."/>
            <person name="Levati E."/>
            <person name="Barry K.W."/>
            <person name="Belfiori B."/>
            <person name="Cichocki N."/>
            <person name="Clum A."/>
            <person name="Dockter R.B."/>
            <person name="Fauchery L."/>
            <person name="Guy J."/>
            <person name="Iotti M."/>
            <person name="Le Tacon F."/>
            <person name="Lindquist E.A."/>
            <person name="Lipzen A."/>
            <person name="Malagnac F."/>
            <person name="Mello A."/>
            <person name="Molinier V."/>
            <person name="Miyauchi S."/>
            <person name="Poulain J."/>
            <person name="Riccioni C."/>
            <person name="Rubini A."/>
            <person name="Sitrit Y."/>
            <person name="Splivallo R."/>
            <person name="Traeger S."/>
            <person name="Wang M."/>
            <person name="Zifcakova L."/>
            <person name="Wipf D."/>
            <person name="Zambonelli A."/>
            <person name="Paolocci F."/>
            <person name="Nowrousian M."/>
            <person name="Ottonello S."/>
            <person name="Baldrian P."/>
            <person name="Spatafora J.W."/>
            <person name="Henrissat B."/>
            <person name="Nagy L.G."/>
            <person name="Aury J.M."/>
            <person name="Wincker P."/>
            <person name="Grigoriev I.V."/>
            <person name="Bonfante P."/>
            <person name="Martin F.M."/>
        </authorList>
    </citation>
    <scope>NUCLEOTIDE SEQUENCE [LARGE SCALE GENOMIC DNA]</scope>
    <source>
        <strain evidence="5 6">RN42</strain>
    </source>
</reference>
<dbReference type="GO" id="GO:0071949">
    <property type="term" value="F:FAD binding"/>
    <property type="evidence" value="ECO:0007669"/>
    <property type="project" value="InterPro"/>
</dbReference>
<comment type="similarity">
    <text evidence="1">Belongs to the oxygen-dependent FAD-linked oxidoreductase family.</text>
</comment>